<organism evidence="3 4">
    <name type="scientific">Bradyrhizobium macuxiense</name>
    <dbReference type="NCBI Taxonomy" id="1755647"/>
    <lineage>
        <taxon>Bacteria</taxon>
        <taxon>Pseudomonadati</taxon>
        <taxon>Pseudomonadota</taxon>
        <taxon>Alphaproteobacteria</taxon>
        <taxon>Hyphomicrobiales</taxon>
        <taxon>Nitrobacteraceae</taxon>
        <taxon>Bradyrhizobium</taxon>
    </lineage>
</organism>
<feature type="region of interest" description="Disordered" evidence="1">
    <location>
        <begin position="148"/>
        <end position="186"/>
    </location>
</feature>
<dbReference type="Proteomes" id="UP000321304">
    <property type="component" value="Unassembled WGS sequence"/>
</dbReference>
<dbReference type="AlphaFoldDB" id="A0A560MIG8"/>
<dbReference type="EMBL" id="VITY01000001">
    <property type="protein sequence ID" value="TWC07119.1"/>
    <property type="molecule type" value="Genomic_DNA"/>
</dbReference>
<gene>
    <name evidence="3" type="ORF">FBZ93_101410</name>
</gene>
<dbReference type="PROSITE" id="PS51257">
    <property type="entry name" value="PROKAR_LIPOPROTEIN"/>
    <property type="match status" value="1"/>
</dbReference>
<keyword evidence="2" id="KW-0732">Signal</keyword>
<evidence type="ECO:0008006" key="5">
    <source>
        <dbReference type="Google" id="ProtNLM"/>
    </source>
</evidence>
<comment type="caution">
    <text evidence="3">The sequence shown here is derived from an EMBL/GenBank/DDBJ whole genome shotgun (WGS) entry which is preliminary data.</text>
</comment>
<dbReference type="STRING" id="1755647.AS156_25320"/>
<proteinExistence type="predicted"/>
<accession>A0A560MIG8</accession>
<keyword evidence="4" id="KW-1185">Reference proteome</keyword>
<evidence type="ECO:0000256" key="1">
    <source>
        <dbReference type="SAM" id="MobiDB-lite"/>
    </source>
</evidence>
<feature type="signal peptide" evidence="2">
    <location>
        <begin position="1"/>
        <end position="27"/>
    </location>
</feature>
<feature type="chain" id="PRO_5021750847" description="Lipoprotein" evidence="2">
    <location>
        <begin position="28"/>
        <end position="186"/>
    </location>
</feature>
<evidence type="ECO:0000313" key="4">
    <source>
        <dbReference type="Proteomes" id="UP000321304"/>
    </source>
</evidence>
<evidence type="ECO:0000256" key="2">
    <source>
        <dbReference type="SAM" id="SignalP"/>
    </source>
</evidence>
<protein>
    <recommendedName>
        <fullName evidence="5">Lipoprotein</fullName>
    </recommendedName>
</protein>
<name>A0A560MIG8_9BRAD</name>
<sequence>MRDGTFSRKSLLALLVLAPGLAGCSGASDIFSRDADWFSRPGRVFIRNISIESPPLTPDKPVTNDDLVSADGSCPGMAPPPGAADANAQAPGAPPPQPTGGSVALGHTECDVVRGIGAPDSVNLSNGPGGERVAVVTWSRGARAGIYTFSGGRLTSVERGPDAAPEPKVAKPAKKKPKKPAPTSNG</sequence>
<evidence type="ECO:0000313" key="3">
    <source>
        <dbReference type="EMBL" id="TWC07119.1"/>
    </source>
</evidence>
<feature type="region of interest" description="Disordered" evidence="1">
    <location>
        <begin position="72"/>
        <end position="105"/>
    </location>
</feature>
<reference evidence="3 4" key="1">
    <citation type="submission" date="2019-06" db="EMBL/GenBank/DDBJ databases">
        <title>Genomic Encyclopedia of Type Strains, Phase IV (KMG-V): Genome sequencing to study the core and pangenomes of soil and plant-associated prokaryotes.</title>
        <authorList>
            <person name="Whitman W."/>
        </authorList>
    </citation>
    <scope>NUCLEOTIDE SEQUENCE [LARGE SCALE GENOMIC DNA]</scope>
    <source>
        <strain evidence="3 4">BR 10355</strain>
    </source>
</reference>